<sequence>MIPDAIKISKSIKKIERKKKHFCVWITFVEQMFRVIYEPLSIYKYVSEECRERYNVSESSGERGRASRSGLFRCLQLATTIAEIRDHNQSLRTRNRSSYKSPILMKKRNAKAK</sequence>
<dbReference type="Proteomes" id="UP000499080">
    <property type="component" value="Unassembled WGS sequence"/>
</dbReference>
<comment type="caution">
    <text evidence="2">The sequence shown here is derived from an EMBL/GenBank/DDBJ whole genome shotgun (WGS) entry which is preliminary data.</text>
</comment>
<feature type="region of interest" description="Disordered" evidence="1">
    <location>
        <begin position="91"/>
        <end position="113"/>
    </location>
</feature>
<reference evidence="2 3" key="1">
    <citation type="journal article" date="2019" name="Sci. Rep.">
        <title>Orb-weaving spider Araneus ventricosus genome elucidates the spidroin gene catalogue.</title>
        <authorList>
            <person name="Kono N."/>
            <person name="Nakamura H."/>
            <person name="Ohtoshi R."/>
            <person name="Moran D.A.P."/>
            <person name="Shinohara A."/>
            <person name="Yoshida Y."/>
            <person name="Fujiwara M."/>
            <person name="Mori M."/>
            <person name="Tomita M."/>
            <person name="Arakawa K."/>
        </authorList>
    </citation>
    <scope>NUCLEOTIDE SEQUENCE [LARGE SCALE GENOMIC DNA]</scope>
</reference>
<organism evidence="2 3">
    <name type="scientific">Araneus ventricosus</name>
    <name type="common">Orbweaver spider</name>
    <name type="synonym">Epeira ventricosa</name>
    <dbReference type="NCBI Taxonomy" id="182803"/>
    <lineage>
        <taxon>Eukaryota</taxon>
        <taxon>Metazoa</taxon>
        <taxon>Ecdysozoa</taxon>
        <taxon>Arthropoda</taxon>
        <taxon>Chelicerata</taxon>
        <taxon>Arachnida</taxon>
        <taxon>Araneae</taxon>
        <taxon>Araneomorphae</taxon>
        <taxon>Entelegynae</taxon>
        <taxon>Araneoidea</taxon>
        <taxon>Araneidae</taxon>
        <taxon>Araneus</taxon>
    </lineage>
</organism>
<evidence type="ECO:0000256" key="1">
    <source>
        <dbReference type="SAM" id="MobiDB-lite"/>
    </source>
</evidence>
<evidence type="ECO:0000313" key="3">
    <source>
        <dbReference type="Proteomes" id="UP000499080"/>
    </source>
</evidence>
<dbReference type="AlphaFoldDB" id="A0A4Y2LT12"/>
<dbReference type="EMBL" id="BGPR01006234">
    <property type="protein sequence ID" value="GBN17183.1"/>
    <property type="molecule type" value="Genomic_DNA"/>
</dbReference>
<name>A0A4Y2LT12_ARAVE</name>
<feature type="compositionally biased region" description="Polar residues" evidence="1">
    <location>
        <begin position="91"/>
        <end position="100"/>
    </location>
</feature>
<protein>
    <submittedName>
        <fullName evidence="2">Uncharacterized protein</fullName>
    </submittedName>
</protein>
<keyword evidence="3" id="KW-1185">Reference proteome</keyword>
<proteinExistence type="predicted"/>
<accession>A0A4Y2LT12</accession>
<evidence type="ECO:0000313" key="2">
    <source>
        <dbReference type="EMBL" id="GBN17183.1"/>
    </source>
</evidence>
<gene>
    <name evidence="2" type="ORF">AVEN_147662_1</name>
</gene>